<evidence type="ECO:0000313" key="5">
    <source>
        <dbReference type="Proteomes" id="UP000001542"/>
    </source>
</evidence>
<dbReference type="InParanoid" id="A2E6I3"/>
<dbReference type="SMR" id="A2E6I3"/>
<keyword evidence="1" id="KW-0677">Repeat</keyword>
<reference evidence="4" key="1">
    <citation type="submission" date="2006-10" db="EMBL/GenBank/DDBJ databases">
        <authorList>
            <person name="Amadeo P."/>
            <person name="Zhao Q."/>
            <person name="Wortman J."/>
            <person name="Fraser-Liggett C."/>
            <person name="Carlton J."/>
        </authorList>
    </citation>
    <scope>NUCLEOTIDE SEQUENCE</scope>
    <source>
        <strain evidence="4">G3</strain>
    </source>
</reference>
<sequence length="164" mass="18772">MARLLVENGSRTDVLFSGSLILKDHVTKQLISETSKAWEIHMETPLIAAIREGRTSIVALLIDNNVDVNFRCQSGMTALFAAILKGDKDIFEILLMGKLNVNQRFSNPKKIKIPINEGETPIELAHRLHRFEFEEALKNYDPDIIHIPQMMMPSFFDFLMKMDK</sequence>
<keyword evidence="5" id="KW-1185">Reference proteome</keyword>
<dbReference type="Gene3D" id="1.25.40.20">
    <property type="entry name" value="Ankyrin repeat-containing domain"/>
    <property type="match status" value="1"/>
</dbReference>
<evidence type="ECO:0000256" key="3">
    <source>
        <dbReference type="PROSITE-ProRule" id="PRU00023"/>
    </source>
</evidence>
<evidence type="ECO:0000256" key="1">
    <source>
        <dbReference type="ARBA" id="ARBA00022737"/>
    </source>
</evidence>
<name>A2E6I3_TRIV3</name>
<dbReference type="PANTHER" id="PTHR24198">
    <property type="entry name" value="ANKYRIN REPEAT AND PROTEIN KINASE DOMAIN-CONTAINING PROTEIN"/>
    <property type="match status" value="1"/>
</dbReference>
<dbReference type="Proteomes" id="UP000001542">
    <property type="component" value="Unassembled WGS sequence"/>
</dbReference>
<accession>A2E6I3</accession>
<gene>
    <name evidence="4" type="ORF">TVAG_487900</name>
</gene>
<dbReference type="AlphaFoldDB" id="A2E6I3"/>
<protein>
    <submittedName>
        <fullName evidence="4">Uncharacterized protein</fullName>
    </submittedName>
</protein>
<dbReference type="OrthoDB" id="4580745at2759"/>
<reference evidence="4" key="2">
    <citation type="journal article" date="2007" name="Science">
        <title>Draft genome sequence of the sexually transmitted pathogen Trichomonas vaginalis.</title>
        <authorList>
            <person name="Carlton J.M."/>
            <person name="Hirt R.P."/>
            <person name="Silva J.C."/>
            <person name="Delcher A.L."/>
            <person name="Schatz M."/>
            <person name="Zhao Q."/>
            <person name="Wortman J.R."/>
            <person name="Bidwell S.L."/>
            <person name="Alsmark U.C.M."/>
            <person name="Besteiro S."/>
            <person name="Sicheritz-Ponten T."/>
            <person name="Noel C.J."/>
            <person name="Dacks J.B."/>
            <person name="Foster P.G."/>
            <person name="Simillion C."/>
            <person name="Van de Peer Y."/>
            <person name="Miranda-Saavedra D."/>
            <person name="Barton G.J."/>
            <person name="Westrop G.D."/>
            <person name="Mueller S."/>
            <person name="Dessi D."/>
            <person name="Fiori P.L."/>
            <person name="Ren Q."/>
            <person name="Paulsen I."/>
            <person name="Zhang H."/>
            <person name="Bastida-Corcuera F.D."/>
            <person name="Simoes-Barbosa A."/>
            <person name="Brown M.T."/>
            <person name="Hayes R.D."/>
            <person name="Mukherjee M."/>
            <person name="Okumura C.Y."/>
            <person name="Schneider R."/>
            <person name="Smith A.J."/>
            <person name="Vanacova S."/>
            <person name="Villalvazo M."/>
            <person name="Haas B.J."/>
            <person name="Pertea M."/>
            <person name="Feldblyum T.V."/>
            <person name="Utterback T.R."/>
            <person name="Shu C.L."/>
            <person name="Osoegawa K."/>
            <person name="de Jong P.J."/>
            <person name="Hrdy I."/>
            <person name="Horvathova L."/>
            <person name="Zubacova Z."/>
            <person name="Dolezal P."/>
            <person name="Malik S.B."/>
            <person name="Logsdon J.M. Jr."/>
            <person name="Henze K."/>
            <person name="Gupta A."/>
            <person name="Wang C.C."/>
            <person name="Dunne R.L."/>
            <person name="Upcroft J.A."/>
            <person name="Upcroft P."/>
            <person name="White O."/>
            <person name="Salzberg S.L."/>
            <person name="Tang P."/>
            <person name="Chiu C.-H."/>
            <person name="Lee Y.-S."/>
            <person name="Embley T.M."/>
            <person name="Coombs G.H."/>
            <person name="Mottram J.C."/>
            <person name="Tachezy J."/>
            <person name="Fraser-Liggett C.M."/>
            <person name="Johnson P.J."/>
        </authorList>
    </citation>
    <scope>NUCLEOTIDE SEQUENCE [LARGE SCALE GENOMIC DNA]</scope>
    <source>
        <strain evidence="4">G3</strain>
    </source>
</reference>
<proteinExistence type="predicted"/>
<dbReference type="PROSITE" id="PS50297">
    <property type="entry name" value="ANK_REP_REGION"/>
    <property type="match status" value="1"/>
</dbReference>
<dbReference type="RefSeq" id="XP_001323911.1">
    <property type="nucleotide sequence ID" value="XM_001323876.1"/>
</dbReference>
<dbReference type="Pfam" id="PF12796">
    <property type="entry name" value="Ank_2"/>
    <property type="match status" value="1"/>
</dbReference>
<feature type="repeat" description="ANK" evidence="3">
    <location>
        <begin position="41"/>
        <end position="73"/>
    </location>
</feature>
<dbReference type="VEuPathDB" id="TrichDB:TVAG_487900"/>
<organism evidence="4 5">
    <name type="scientific">Trichomonas vaginalis (strain ATCC PRA-98 / G3)</name>
    <dbReference type="NCBI Taxonomy" id="412133"/>
    <lineage>
        <taxon>Eukaryota</taxon>
        <taxon>Metamonada</taxon>
        <taxon>Parabasalia</taxon>
        <taxon>Trichomonadida</taxon>
        <taxon>Trichomonadidae</taxon>
        <taxon>Trichomonas</taxon>
    </lineage>
</organism>
<dbReference type="SMART" id="SM00248">
    <property type="entry name" value="ANK"/>
    <property type="match status" value="2"/>
</dbReference>
<evidence type="ECO:0000256" key="2">
    <source>
        <dbReference type="ARBA" id="ARBA00023043"/>
    </source>
</evidence>
<dbReference type="InterPro" id="IPR002110">
    <property type="entry name" value="Ankyrin_rpt"/>
</dbReference>
<dbReference type="PANTHER" id="PTHR24198:SF165">
    <property type="entry name" value="ANKYRIN REPEAT-CONTAINING PROTEIN-RELATED"/>
    <property type="match status" value="1"/>
</dbReference>
<evidence type="ECO:0000313" key="4">
    <source>
        <dbReference type="EMBL" id="EAY11688.1"/>
    </source>
</evidence>
<dbReference type="EMBL" id="DS113314">
    <property type="protein sequence ID" value="EAY11688.1"/>
    <property type="molecule type" value="Genomic_DNA"/>
</dbReference>
<dbReference type="KEGG" id="tva:4769642"/>
<keyword evidence="2 3" id="KW-0040">ANK repeat</keyword>
<dbReference type="InterPro" id="IPR036770">
    <property type="entry name" value="Ankyrin_rpt-contain_sf"/>
</dbReference>
<dbReference type="PROSITE" id="PS50088">
    <property type="entry name" value="ANK_REPEAT"/>
    <property type="match status" value="1"/>
</dbReference>
<dbReference type="VEuPathDB" id="TrichDB:TVAGG3_0975230"/>
<dbReference type="SUPFAM" id="SSF48403">
    <property type="entry name" value="Ankyrin repeat"/>
    <property type="match status" value="1"/>
</dbReference>